<dbReference type="InterPro" id="IPR022409">
    <property type="entry name" value="PKD/Chitinase_dom"/>
</dbReference>
<organism evidence="8 9">
    <name type="scientific">Paraburkholderia phenazinium</name>
    <dbReference type="NCBI Taxonomy" id="60549"/>
    <lineage>
        <taxon>Bacteria</taxon>
        <taxon>Pseudomonadati</taxon>
        <taxon>Pseudomonadota</taxon>
        <taxon>Betaproteobacteria</taxon>
        <taxon>Burkholderiales</taxon>
        <taxon>Burkholderiaceae</taxon>
        <taxon>Paraburkholderia</taxon>
    </lineage>
</organism>
<evidence type="ECO:0000256" key="5">
    <source>
        <dbReference type="ARBA" id="ARBA00022825"/>
    </source>
</evidence>
<dbReference type="InterPro" id="IPR036852">
    <property type="entry name" value="Peptidase_S8/S53_dom_sf"/>
</dbReference>
<dbReference type="CDD" id="cd00146">
    <property type="entry name" value="PKD"/>
    <property type="match status" value="1"/>
</dbReference>
<dbReference type="SMART" id="SM00089">
    <property type="entry name" value="PKD"/>
    <property type="match status" value="1"/>
</dbReference>
<dbReference type="SUPFAM" id="SSF52743">
    <property type="entry name" value="Subtilisin-like"/>
    <property type="match status" value="1"/>
</dbReference>
<keyword evidence="4 6" id="KW-0378">Hydrolase</keyword>
<dbReference type="InterPro" id="IPR035986">
    <property type="entry name" value="PKD_dom_sf"/>
</dbReference>
<dbReference type="InterPro" id="IPR013783">
    <property type="entry name" value="Ig-like_fold"/>
</dbReference>
<dbReference type="PANTHER" id="PTHR43806">
    <property type="entry name" value="PEPTIDASE S8"/>
    <property type="match status" value="1"/>
</dbReference>
<dbReference type="InterPro" id="IPR050131">
    <property type="entry name" value="Peptidase_S8_subtilisin-like"/>
</dbReference>
<dbReference type="SUPFAM" id="SSF49299">
    <property type="entry name" value="PKD domain"/>
    <property type="match status" value="1"/>
</dbReference>
<evidence type="ECO:0000256" key="2">
    <source>
        <dbReference type="ARBA" id="ARBA00011073"/>
    </source>
</evidence>
<dbReference type="InterPro" id="IPR000209">
    <property type="entry name" value="Peptidase_S8/S53_dom"/>
</dbReference>
<dbReference type="Pfam" id="PF18911">
    <property type="entry name" value="PKD_4"/>
    <property type="match status" value="1"/>
</dbReference>
<dbReference type="InterPro" id="IPR015500">
    <property type="entry name" value="Peptidase_S8_subtilisin-rel"/>
</dbReference>
<proteinExistence type="inferred from homology"/>
<feature type="active site" description="Charge relay system" evidence="6">
    <location>
        <position position="441"/>
    </location>
</feature>
<dbReference type="PROSITE" id="PS00138">
    <property type="entry name" value="SUBTILASE_SER"/>
    <property type="match status" value="1"/>
</dbReference>
<comment type="similarity">
    <text evidence="2 6">Belongs to the peptidase S8 family.</text>
</comment>
<dbReference type="PRINTS" id="PR00723">
    <property type="entry name" value="SUBTILISIN"/>
</dbReference>
<feature type="active site" description="Charge relay system" evidence="6">
    <location>
        <position position="268"/>
    </location>
</feature>
<dbReference type="PROSITE" id="PS50093">
    <property type="entry name" value="PKD"/>
    <property type="match status" value="1"/>
</dbReference>
<gene>
    <name evidence="8" type="ORF">SAMN05444168_4929</name>
</gene>
<comment type="cofactor">
    <cofactor evidence="1">
        <name>Ca(2+)</name>
        <dbReference type="ChEBI" id="CHEBI:29108"/>
    </cofactor>
</comment>
<dbReference type="PANTHER" id="PTHR43806:SF11">
    <property type="entry name" value="CEREVISIN-RELATED"/>
    <property type="match status" value="1"/>
</dbReference>
<reference evidence="8 9" key="1">
    <citation type="submission" date="2016-11" db="EMBL/GenBank/DDBJ databases">
        <authorList>
            <person name="Jaros S."/>
            <person name="Januszkiewicz K."/>
            <person name="Wedrychowicz H."/>
        </authorList>
    </citation>
    <scope>NUCLEOTIDE SEQUENCE [LARGE SCALE GENOMIC DNA]</scope>
    <source>
        <strain evidence="8 9">GAS86</strain>
    </source>
</reference>
<dbReference type="Pfam" id="PF00082">
    <property type="entry name" value="Peptidase_S8"/>
    <property type="match status" value="1"/>
</dbReference>
<evidence type="ECO:0000256" key="6">
    <source>
        <dbReference type="PROSITE-ProRule" id="PRU01240"/>
    </source>
</evidence>
<dbReference type="InterPro" id="IPR022398">
    <property type="entry name" value="Peptidase_S8_His-AS"/>
</dbReference>
<evidence type="ECO:0000259" key="7">
    <source>
        <dbReference type="PROSITE" id="PS50093"/>
    </source>
</evidence>
<dbReference type="PROSITE" id="PS51892">
    <property type="entry name" value="SUBTILASE"/>
    <property type="match status" value="1"/>
</dbReference>
<dbReference type="AlphaFoldDB" id="A0A1N6JSI7"/>
<evidence type="ECO:0000256" key="1">
    <source>
        <dbReference type="ARBA" id="ARBA00001913"/>
    </source>
</evidence>
<dbReference type="Proteomes" id="UP000184693">
    <property type="component" value="Unassembled WGS sequence"/>
</dbReference>
<accession>A0A1N6JSI7</accession>
<feature type="active site" description="Charge relay system" evidence="6">
    <location>
        <position position="225"/>
    </location>
</feature>
<dbReference type="InterPro" id="IPR023828">
    <property type="entry name" value="Peptidase_S8_Ser-AS"/>
</dbReference>
<dbReference type="Gene3D" id="2.60.120.380">
    <property type="match status" value="1"/>
</dbReference>
<sequence length="700" mass="72050">MQEYGSKIRRICIQHTIGKTGYIWSRLSTQRIIASAVGVALTTALAACGGSNSSTTSSQAAPTTQEIAEVAAAKSAAHSTSVPLATSLKMNASSITSNAQINRFIVTYKSGTVERGSTQAVQSKLDKLASAFPAKAHHLRRMGIGADLVMTERKLNSKEALAFMRAIATDPNVEYVEPDVAVQGGMIPNDPDFGRQWALNSQPGIRPAGAWDLTDGSGAIIALVDNGVTHHSDLDANLLPGMDVRAGHQGGSGFNPGITTETCHVDWHGTTVAGVLAAITNNGNGIAGTAGGAKIVPVRVLDACGTGFISDVADGIVWAAGGSLPGVPDNANPAKVVNVSIFGFGACGSAVQQAINDATARGASIVTISGNSENDAAKYQPGNCRNVITVGNVRENDSRGGLSNFGPSVDIAAPGTDIWTTSNDGTSAPGPETYGYFAGTSYAAPFVSGVIALAQSVTPKPLTPSEMRALLMQNVHPFGPESPDFPSGAGVLDATATVTAARSGKIPAAADFTCSQGQAGMLVTCTDLSTARGAPLTSWAWNLGFGDPSDMVRAQSVNPYYDYEYPGIYNVTLAVTDSTGAVSRVTRPFQVVAPNTTGLSRNIPVKFSANAYVMQYFALAVPAGVTSLTFTLSPGSYSDIGTLFLRAGSPTTRNADCESVAVRGGAATCTISNPPAGTYYGTVNPNTSLTGATIQATYTQ</sequence>
<protein>
    <submittedName>
        <fullName evidence="8">Serine protease</fullName>
    </submittedName>
</protein>
<keyword evidence="5 6" id="KW-0720">Serine protease</keyword>
<evidence type="ECO:0000256" key="4">
    <source>
        <dbReference type="ARBA" id="ARBA00022801"/>
    </source>
</evidence>
<dbReference type="InterPro" id="IPR007280">
    <property type="entry name" value="Peptidase_C_arc/bac"/>
</dbReference>
<dbReference type="Pfam" id="PF04151">
    <property type="entry name" value="PPC"/>
    <property type="match status" value="1"/>
</dbReference>
<dbReference type="InterPro" id="IPR000601">
    <property type="entry name" value="PKD_dom"/>
</dbReference>
<dbReference type="GO" id="GO:0004252">
    <property type="term" value="F:serine-type endopeptidase activity"/>
    <property type="evidence" value="ECO:0007669"/>
    <property type="project" value="UniProtKB-UniRule"/>
</dbReference>
<dbReference type="GO" id="GO:0006508">
    <property type="term" value="P:proteolysis"/>
    <property type="evidence" value="ECO:0007669"/>
    <property type="project" value="UniProtKB-KW"/>
</dbReference>
<dbReference type="EMBL" id="FSRM01000002">
    <property type="protein sequence ID" value="SIO47292.1"/>
    <property type="molecule type" value="Genomic_DNA"/>
</dbReference>
<feature type="domain" description="PKD" evidence="7">
    <location>
        <begin position="533"/>
        <end position="598"/>
    </location>
</feature>
<keyword evidence="3 6" id="KW-0645">Protease</keyword>
<evidence type="ECO:0000256" key="3">
    <source>
        <dbReference type="ARBA" id="ARBA00022670"/>
    </source>
</evidence>
<dbReference type="Gene3D" id="2.60.40.10">
    <property type="entry name" value="Immunoglobulins"/>
    <property type="match status" value="1"/>
</dbReference>
<evidence type="ECO:0000313" key="9">
    <source>
        <dbReference type="Proteomes" id="UP000184693"/>
    </source>
</evidence>
<evidence type="ECO:0000313" key="8">
    <source>
        <dbReference type="EMBL" id="SIO47292.1"/>
    </source>
</evidence>
<name>A0A1N6JSI7_9BURK</name>
<dbReference type="PROSITE" id="PS00137">
    <property type="entry name" value="SUBTILASE_HIS"/>
    <property type="match status" value="1"/>
</dbReference>
<dbReference type="Gene3D" id="3.40.50.200">
    <property type="entry name" value="Peptidase S8/S53 domain"/>
    <property type="match status" value="1"/>
</dbReference>